<dbReference type="NCBIfam" id="NF007232">
    <property type="entry name" value="PRK09651.1"/>
    <property type="match status" value="1"/>
</dbReference>
<dbReference type="Pfam" id="PF08281">
    <property type="entry name" value="Sigma70_r4_2"/>
    <property type="match status" value="1"/>
</dbReference>
<feature type="domain" description="RNA polymerase sigma-70 region 2" evidence="5">
    <location>
        <begin position="14"/>
        <end position="78"/>
    </location>
</feature>
<dbReference type="Gene3D" id="1.10.10.10">
    <property type="entry name" value="Winged helix-like DNA-binding domain superfamily/Winged helix DNA-binding domain"/>
    <property type="match status" value="1"/>
</dbReference>
<dbReference type="SUPFAM" id="SSF88659">
    <property type="entry name" value="Sigma3 and sigma4 domains of RNA polymerase sigma factors"/>
    <property type="match status" value="1"/>
</dbReference>
<dbReference type="InterPro" id="IPR014284">
    <property type="entry name" value="RNA_pol_sigma-70_dom"/>
</dbReference>
<sequence length="167" mass="18975">MSATQPPEQLFHHIYREHHGWLLGWLRRKVKQNEQAADLAQDTFLSILNANNVQDILEPRPFLATIARRLVANYHRRQVIEEAYIEALAALPEAQAPSPEQRAQALELLQQIDHALNGLPIKARQAFLLAHLEGLSYAEIATELGVSISSVKQYLTRANQQCFFSML</sequence>
<keyword evidence="4" id="KW-0804">Transcription</keyword>
<gene>
    <name evidence="7" type="ORF">ACIKP9_01670</name>
</gene>
<organism evidence="7 8">
    <name type="scientific">Methylobacillus methanolivorans</name>
    <dbReference type="NCBI Taxonomy" id="1848927"/>
    <lineage>
        <taxon>Bacteria</taxon>
        <taxon>Pseudomonadati</taxon>
        <taxon>Pseudomonadota</taxon>
        <taxon>Betaproteobacteria</taxon>
        <taxon>Nitrosomonadales</taxon>
        <taxon>Methylophilaceae</taxon>
        <taxon>Methylobacillus</taxon>
    </lineage>
</organism>
<dbReference type="InterPro" id="IPR013324">
    <property type="entry name" value="RNA_pol_sigma_r3/r4-like"/>
</dbReference>
<evidence type="ECO:0000259" key="6">
    <source>
        <dbReference type="Pfam" id="PF08281"/>
    </source>
</evidence>
<dbReference type="NCBIfam" id="TIGR02937">
    <property type="entry name" value="sigma70-ECF"/>
    <property type="match status" value="1"/>
</dbReference>
<dbReference type="PANTHER" id="PTHR43133:SF63">
    <property type="entry name" value="RNA POLYMERASE SIGMA FACTOR FECI-RELATED"/>
    <property type="match status" value="1"/>
</dbReference>
<protein>
    <submittedName>
        <fullName evidence="7">Sigma-70 family RNA polymerase sigma factor</fullName>
    </submittedName>
</protein>
<dbReference type="Pfam" id="PF04542">
    <property type="entry name" value="Sigma70_r2"/>
    <property type="match status" value="1"/>
</dbReference>
<dbReference type="NCBIfam" id="NF009180">
    <property type="entry name" value="PRK12528.1"/>
    <property type="match status" value="1"/>
</dbReference>
<dbReference type="Proteomes" id="UP001617669">
    <property type="component" value="Unassembled WGS sequence"/>
</dbReference>
<comment type="caution">
    <text evidence="7">The sequence shown here is derived from an EMBL/GenBank/DDBJ whole genome shotgun (WGS) entry which is preliminary data.</text>
</comment>
<accession>A0ABW8GHT1</accession>
<keyword evidence="3" id="KW-0731">Sigma factor</keyword>
<dbReference type="EMBL" id="JBIWXY010000001">
    <property type="protein sequence ID" value="MFJ5444931.1"/>
    <property type="molecule type" value="Genomic_DNA"/>
</dbReference>
<dbReference type="Gene3D" id="1.10.1740.10">
    <property type="match status" value="1"/>
</dbReference>
<dbReference type="InterPro" id="IPR013249">
    <property type="entry name" value="RNA_pol_sigma70_r4_t2"/>
</dbReference>
<name>A0ABW8GHT1_9PROT</name>
<dbReference type="InterPro" id="IPR039425">
    <property type="entry name" value="RNA_pol_sigma-70-like"/>
</dbReference>
<reference evidence="7 8" key="1">
    <citation type="submission" date="2024-11" db="EMBL/GenBank/DDBJ databases">
        <authorList>
            <person name="Kaparullina E.N."/>
            <person name="Delegan Y.A."/>
            <person name="Doronina N.V."/>
        </authorList>
    </citation>
    <scope>NUCLEOTIDE SEQUENCE [LARGE SCALE GENOMIC DNA]</scope>
    <source>
        <strain evidence="7 8">7sh_L</strain>
    </source>
</reference>
<comment type="similarity">
    <text evidence="1">Belongs to the sigma-70 factor family. ECF subfamily.</text>
</comment>
<keyword evidence="2" id="KW-0805">Transcription regulation</keyword>
<evidence type="ECO:0000256" key="1">
    <source>
        <dbReference type="ARBA" id="ARBA00010641"/>
    </source>
</evidence>
<evidence type="ECO:0000313" key="8">
    <source>
        <dbReference type="Proteomes" id="UP001617669"/>
    </source>
</evidence>
<evidence type="ECO:0000256" key="4">
    <source>
        <dbReference type="ARBA" id="ARBA00023163"/>
    </source>
</evidence>
<keyword evidence="8" id="KW-1185">Reference proteome</keyword>
<feature type="domain" description="RNA polymerase sigma factor 70 region 4 type 2" evidence="6">
    <location>
        <begin position="110"/>
        <end position="161"/>
    </location>
</feature>
<dbReference type="InterPro" id="IPR007627">
    <property type="entry name" value="RNA_pol_sigma70_r2"/>
</dbReference>
<evidence type="ECO:0000259" key="5">
    <source>
        <dbReference type="Pfam" id="PF04542"/>
    </source>
</evidence>
<dbReference type="CDD" id="cd06171">
    <property type="entry name" value="Sigma70_r4"/>
    <property type="match status" value="1"/>
</dbReference>
<dbReference type="RefSeq" id="WP_400878451.1">
    <property type="nucleotide sequence ID" value="NZ_JBIWXY010000001.1"/>
</dbReference>
<dbReference type="PANTHER" id="PTHR43133">
    <property type="entry name" value="RNA POLYMERASE ECF-TYPE SIGMA FACTO"/>
    <property type="match status" value="1"/>
</dbReference>
<evidence type="ECO:0000256" key="2">
    <source>
        <dbReference type="ARBA" id="ARBA00023015"/>
    </source>
</evidence>
<dbReference type="SUPFAM" id="SSF88946">
    <property type="entry name" value="Sigma2 domain of RNA polymerase sigma factors"/>
    <property type="match status" value="1"/>
</dbReference>
<proteinExistence type="inferred from homology"/>
<evidence type="ECO:0000313" key="7">
    <source>
        <dbReference type="EMBL" id="MFJ5444931.1"/>
    </source>
</evidence>
<dbReference type="InterPro" id="IPR013325">
    <property type="entry name" value="RNA_pol_sigma_r2"/>
</dbReference>
<dbReference type="InterPro" id="IPR036388">
    <property type="entry name" value="WH-like_DNA-bd_sf"/>
</dbReference>
<evidence type="ECO:0000256" key="3">
    <source>
        <dbReference type="ARBA" id="ARBA00023082"/>
    </source>
</evidence>